<keyword evidence="6 11" id="KW-0547">Nucleotide-binding</keyword>
<feature type="binding site" evidence="11">
    <location>
        <position position="148"/>
    </location>
    <ligand>
        <name>ATP</name>
        <dbReference type="ChEBI" id="CHEBI:30616"/>
    </ligand>
</feature>
<comment type="function">
    <text evidence="11">Catalyzes the phosphorylation of the hydroxyl group of 4-methyl-5-beta-hydroxyethylthiazole (THZ).</text>
</comment>
<keyword evidence="10 11" id="KW-0784">Thiamine biosynthesis</keyword>
<evidence type="ECO:0000256" key="2">
    <source>
        <dbReference type="ARBA" id="ARBA00001946"/>
    </source>
</evidence>
<comment type="catalytic activity">
    <reaction evidence="1 11">
        <text>5-(2-hydroxyethyl)-4-methylthiazole + ATP = 4-methyl-5-(2-phosphooxyethyl)-thiazole + ADP + H(+)</text>
        <dbReference type="Rhea" id="RHEA:24212"/>
        <dbReference type="ChEBI" id="CHEBI:15378"/>
        <dbReference type="ChEBI" id="CHEBI:17957"/>
        <dbReference type="ChEBI" id="CHEBI:30616"/>
        <dbReference type="ChEBI" id="CHEBI:58296"/>
        <dbReference type="ChEBI" id="CHEBI:456216"/>
        <dbReference type="EC" id="2.7.1.50"/>
    </reaction>
</comment>
<evidence type="ECO:0000256" key="11">
    <source>
        <dbReference type="HAMAP-Rule" id="MF_00228"/>
    </source>
</evidence>
<comment type="cofactor">
    <cofactor evidence="2 11">
        <name>Mg(2+)</name>
        <dbReference type="ChEBI" id="CHEBI:18420"/>
    </cofactor>
</comment>
<dbReference type="InterPro" id="IPR029056">
    <property type="entry name" value="Ribokinase-like"/>
</dbReference>
<evidence type="ECO:0000256" key="1">
    <source>
        <dbReference type="ARBA" id="ARBA00001771"/>
    </source>
</evidence>
<evidence type="ECO:0000256" key="4">
    <source>
        <dbReference type="ARBA" id="ARBA00022679"/>
    </source>
</evidence>
<keyword evidence="7 11" id="KW-0418">Kinase</keyword>
<keyword evidence="13" id="KW-1185">Reference proteome</keyword>
<organism evidence="12 13">
    <name type="scientific">Acinetobacter calcoaceticus</name>
    <dbReference type="NCBI Taxonomy" id="471"/>
    <lineage>
        <taxon>Bacteria</taxon>
        <taxon>Pseudomonadati</taxon>
        <taxon>Pseudomonadota</taxon>
        <taxon>Gammaproteobacteria</taxon>
        <taxon>Moraxellales</taxon>
        <taxon>Moraxellaceae</taxon>
        <taxon>Acinetobacter</taxon>
        <taxon>Acinetobacter calcoaceticus/baumannii complex</taxon>
    </lineage>
</organism>
<dbReference type="UniPathway" id="UPA00060">
    <property type="reaction ID" value="UER00139"/>
</dbReference>
<dbReference type="PRINTS" id="PR01099">
    <property type="entry name" value="HYETHTZKNASE"/>
</dbReference>
<feature type="binding site" evidence="11">
    <location>
        <position position="222"/>
    </location>
    <ligand>
        <name>substrate</name>
    </ligand>
</feature>
<evidence type="ECO:0000256" key="8">
    <source>
        <dbReference type="ARBA" id="ARBA00022840"/>
    </source>
</evidence>
<evidence type="ECO:0000256" key="9">
    <source>
        <dbReference type="ARBA" id="ARBA00022842"/>
    </source>
</evidence>
<evidence type="ECO:0000256" key="6">
    <source>
        <dbReference type="ARBA" id="ARBA00022741"/>
    </source>
</evidence>
<dbReference type="PIRSF" id="PIRSF000513">
    <property type="entry name" value="Thz_kinase"/>
    <property type="match status" value="1"/>
</dbReference>
<evidence type="ECO:0000313" key="13">
    <source>
        <dbReference type="Proteomes" id="UP000294963"/>
    </source>
</evidence>
<dbReference type="CDD" id="cd01170">
    <property type="entry name" value="THZ_kinase"/>
    <property type="match status" value="1"/>
</dbReference>
<dbReference type="GO" id="GO:0009229">
    <property type="term" value="P:thiamine diphosphate biosynthetic process"/>
    <property type="evidence" value="ECO:0007669"/>
    <property type="project" value="UniProtKB-UniRule"/>
</dbReference>
<name>A0A4R1XF33_ACICA</name>
<sequence length="303" mass="32366">MHNNHAEYPAHPPIDSTEVLNTPMTDQVLLDQVISAWTLLQQQQPLVQCISNSVAANYVANILLAAGASPAMIDHPQEAQGFAAVCSALSINLGTPTLEQMQAMYIAAETAHLQRTPWVLDPVGYGSVLQWRSQAADQLLKFKPNIIRGNASEISALAGHQTQTKGVDSTLSSRQVYLQAQSLLQHSECVAISGVSDYILSKKYQAVIQIDGGSALQPRVTATGCALGALTAAYAAVTDSTIAAIAAHVHFAIAGQLAAVKTQQLGSFNVAFLDYIHAMDSQMIEQFAQINIIDILPPLSLQL</sequence>
<dbReference type="GO" id="GO:0004417">
    <property type="term" value="F:hydroxyethylthiazole kinase activity"/>
    <property type="evidence" value="ECO:0007669"/>
    <property type="project" value="UniProtKB-UniRule"/>
</dbReference>
<evidence type="ECO:0000256" key="3">
    <source>
        <dbReference type="ARBA" id="ARBA00004868"/>
    </source>
</evidence>
<dbReference type="AlphaFoldDB" id="A0A4R1XF33"/>
<comment type="caution">
    <text evidence="12">The sequence shown here is derived from an EMBL/GenBank/DDBJ whole genome shotgun (WGS) entry which is preliminary data.</text>
</comment>
<dbReference type="EMBL" id="SLVJ01000028">
    <property type="protein sequence ID" value="TCM61451.1"/>
    <property type="molecule type" value="Genomic_DNA"/>
</dbReference>
<keyword evidence="5 11" id="KW-0479">Metal-binding</keyword>
<dbReference type="EC" id="2.7.1.50" evidence="11"/>
<keyword evidence="9 11" id="KW-0460">Magnesium</keyword>
<dbReference type="GO" id="GO:0005524">
    <property type="term" value="F:ATP binding"/>
    <property type="evidence" value="ECO:0007669"/>
    <property type="project" value="UniProtKB-UniRule"/>
</dbReference>
<dbReference type="HAMAP" id="MF_00228">
    <property type="entry name" value="Thz_kinase"/>
    <property type="match status" value="1"/>
</dbReference>
<feature type="binding site" evidence="11">
    <location>
        <position position="193"/>
    </location>
    <ligand>
        <name>ATP</name>
        <dbReference type="ChEBI" id="CHEBI:30616"/>
    </ligand>
</feature>
<keyword evidence="8 11" id="KW-0067">ATP-binding</keyword>
<feature type="binding site" evidence="11">
    <location>
        <position position="72"/>
    </location>
    <ligand>
        <name>substrate</name>
    </ligand>
</feature>
<dbReference type="SUPFAM" id="SSF53613">
    <property type="entry name" value="Ribokinase-like"/>
    <property type="match status" value="1"/>
</dbReference>
<evidence type="ECO:0000256" key="7">
    <source>
        <dbReference type="ARBA" id="ARBA00022777"/>
    </source>
</evidence>
<reference evidence="12 13" key="1">
    <citation type="submission" date="2019-03" db="EMBL/GenBank/DDBJ databases">
        <title>Genomic analyses of the natural microbiome of Caenorhabditis elegans.</title>
        <authorList>
            <person name="Samuel B."/>
        </authorList>
    </citation>
    <scope>NUCLEOTIDE SEQUENCE [LARGE SCALE GENOMIC DNA]</scope>
    <source>
        <strain evidence="12 13">JUb89</strain>
    </source>
</reference>
<accession>A0A4R1XF33</accession>
<evidence type="ECO:0000256" key="5">
    <source>
        <dbReference type="ARBA" id="ARBA00022723"/>
    </source>
</evidence>
<dbReference type="Pfam" id="PF02110">
    <property type="entry name" value="HK"/>
    <property type="match status" value="1"/>
</dbReference>
<dbReference type="InterPro" id="IPR000417">
    <property type="entry name" value="Hyethyz_kinase"/>
</dbReference>
<dbReference type="Gene3D" id="3.40.1190.20">
    <property type="match status" value="1"/>
</dbReference>
<protein>
    <recommendedName>
        <fullName evidence="11">Hydroxyethylthiazole kinase</fullName>
        <ecNumber evidence="11">2.7.1.50</ecNumber>
    </recommendedName>
    <alternativeName>
        <fullName evidence="11">4-methyl-5-beta-hydroxyethylthiazole kinase</fullName>
        <shortName evidence="11">TH kinase</shortName>
        <shortName evidence="11">Thz kinase</shortName>
    </alternativeName>
</protein>
<evidence type="ECO:0000313" key="12">
    <source>
        <dbReference type="EMBL" id="TCM61451.1"/>
    </source>
</evidence>
<keyword evidence="4 11" id="KW-0808">Transferase</keyword>
<comment type="similarity">
    <text evidence="11">Belongs to the Thz kinase family.</text>
</comment>
<dbReference type="GO" id="GO:0009228">
    <property type="term" value="P:thiamine biosynthetic process"/>
    <property type="evidence" value="ECO:0007669"/>
    <property type="project" value="UniProtKB-KW"/>
</dbReference>
<dbReference type="GO" id="GO:0000287">
    <property type="term" value="F:magnesium ion binding"/>
    <property type="evidence" value="ECO:0007669"/>
    <property type="project" value="UniProtKB-UniRule"/>
</dbReference>
<dbReference type="NCBIfam" id="NF006830">
    <property type="entry name" value="PRK09355.1"/>
    <property type="match status" value="1"/>
</dbReference>
<dbReference type="Proteomes" id="UP000294963">
    <property type="component" value="Unassembled WGS sequence"/>
</dbReference>
<proteinExistence type="inferred from homology"/>
<gene>
    <name evidence="11" type="primary">thiM</name>
    <name evidence="12" type="ORF">EC844_12849</name>
</gene>
<evidence type="ECO:0000256" key="10">
    <source>
        <dbReference type="ARBA" id="ARBA00022977"/>
    </source>
</evidence>
<comment type="pathway">
    <text evidence="3 11">Cofactor biosynthesis; thiamine diphosphate biosynthesis; 4-methyl-5-(2-phosphoethyl)-thiazole from 5-(2-hydroxyethyl)-4-methylthiazole: step 1/1.</text>
</comment>